<gene>
    <name evidence="6" type="primary">cbbQ</name>
    <name evidence="6" type="ORF">NSPZN2_30324</name>
</gene>
<dbReference type="Proteomes" id="UP000675880">
    <property type="component" value="Unassembled WGS sequence"/>
</dbReference>
<evidence type="ECO:0000313" key="7">
    <source>
        <dbReference type="Proteomes" id="UP000675880"/>
    </source>
</evidence>
<evidence type="ECO:0000256" key="2">
    <source>
        <dbReference type="ARBA" id="ARBA00022741"/>
    </source>
</evidence>
<dbReference type="PANTHER" id="PTHR42759">
    <property type="entry name" value="MOXR FAMILY PROTEIN"/>
    <property type="match status" value="1"/>
</dbReference>
<feature type="domain" description="ATPase dynein-related AAA" evidence="4">
    <location>
        <begin position="47"/>
        <end position="181"/>
    </location>
</feature>
<dbReference type="RefSeq" id="WP_213042884.1">
    <property type="nucleotide sequence ID" value="NZ_CAJNBJ010000016.1"/>
</dbReference>
<dbReference type="EMBL" id="CAJNBJ010000016">
    <property type="protein sequence ID" value="CAE6754271.1"/>
    <property type="molecule type" value="Genomic_DNA"/>
</dbReference>
<protein>
    <submittedName>
        <fullName evidence="6">Protein CbbQ</fullName>
    </submittedName>
</protein>
<proteinExistence type="inferred from homology"/>
<dbReference type="SUPFAM" id="SSF52540">
    <property type="entry name" value="P-loop containing nucleoside triphosphate hydrolases"/>
    <property type="match status" value="1"/>
</dbReference>
<keyword evidence="3" id="KW-0067">ATP-binding</keyword>
<name>A0ABM8RI93_9BACT</name>
<dbReference type="Pfam" id="PF07728">
    <property type="entry name" value="AAA_5"/>
    <property type="match status" value="1"/>
</dbReference>
<dbReference type="InterPro" id="IPR027417">
    <property type="entry name" value="P-loop_NTPase"/>
</dbReference>
<keyword evidence="2" id="KW-0547">Nucleotide-binding</keyword>
<evidence type="ECO:0000313" key="6">
    <source>
        <dbReference type="EMBL" id="CAE6754271.1"/>
    </source>
</evidence>
<organism evidence="6 7">
    <name type="scientific">Nitrospira defluvii</name>
    <dbReference type="NCBI Taxonomy" id="330214"/>
    <lineage>
        <taxon>Bacteria</taxon>
        <taxon>Pseudomonadati</taxon>
        <taxon>Nitrospirota</taxon>
        <taxon>Nitrospiria</taxon>
        <taxon>Nitrospirales</taxon>
        <taxon>Nitrospiraceae</taxon>
        <taxon>Nitrospira</taxon>
    </lineage>
</organism>
<dbReference type="Gene3D" id="3.40.50.300">
    <property type="entry name" value="P-loop containing nucleotide triphosphate hydrolases"/>
    <property type="match status" value="1"/>
</dbReference>
<keyword evidence="7" id="KW-1185">Reference proteome</keyword>
<comment type="similarity">
    <text evidence="1">Belongs to the CbbQ/NirQ/NorQ/GpvN family.</text>
</comment>
<dbReference type="InterPro" id="IPR013615">
    <property type="entry name" value="CbbQ_C"/>
</dbReference>
<dbReference type="Pfam" id="PF08406">
    <property type="entry name" value="CbbQ_C"/>
    <property type="match status" value="1"/>
</dbReference>
<dbReference type="PANTHER" id="PTHR42759:SF7">
    <property type="entry name" value="DENITRIFICATION REGULATORY PROTEIN NIRQ"/>
    <property type="match status" value="1"/>
</dbReference>
<dbReference type="InterPro" id="IPR050764">
    <property type="entry name" value="CbbQ/NirQ/NorQ/GpvN"/>
</dbReference>
<dbReference type="InterPro" id="IPR011704">
    <property type="entry name" value="ATPase_dyneun-rel_AAA"/>
</dbReference>
<evidence type="ECO:0000259" key="5">
    <source>
        <dbReference type="Pfam" id="PF08406"/>
    </source>
</evidence>
<evidence type="ECO:0000256" key="3">
    <source>
        <dbReference type="ARBA" id="ARBA00022840"/>
    </source>
</evidence>
<sequence length="279" mass="30942">MNEGRTATVSKGYEQGIDQYRIAQEPFYADVRGEVGLFTIAAKSRMPVMLKGPTGCGKTRFVQHMAYRLGRPLITVACHEDLTASDLVGRYLLKGQETVWMDGPLTLGVKQGAIVYLDEIVEARKDTTVIIHPLSDDRRLLPIEKKGQVIEAVDDFMLVISYNPGYQSILKDLKQSTKQRFMAIEFDYPMPAIEAQVVAHEAGVGAEIAQRLVKIAEKVRNLKNHGLEEGVSTRLLIYAATLIKQGVPAERACDVALARPITDDPDMLRSIVEVVKAVF</sequence>
<reference evidence="6 7" key="1">
    <citation type="submission" date="2021-02" db="EMBL/GenBank/DDBJ databases">
        <authorList>
            <person name="Han P."/>
        </authorList>
    </citation>
    <scope>NUCLEOTIDE SEQUENCE [LARGE SCALE GENOMIC DNA]</scope>
    <source>
        <strain evidence="6">Candidatus Nitrospira sp. ZN2</strain>
    </source>
</reference>
<comment type="caution">
    <text evidence="6">The sequence shown here is derived from an EMBL/GenBank/DDBJ whole genome shotgun (WGS) entry which is preliminary data.</text>
</comment>
<accession>A0ABM8RI93</accession>
<evidence type="ECO:0000256" key="1">
    <source>
        <dbReference type="ARBA" id="ARBA00009417"/>
    </source>
</evidence>
<feature type="domain" description="CbbQ/NirQ/NorQ C-terminal" evidence="5">
    <location>
        <begin position="194"/>
        <end position="278"/>
    </location>
</feature>
<evidence type="ECO:0000259" key="4">
    <source>
        <dbReference type="Pfam" id="PF07728"/>
    </source>
</evidence>